<proteinExistence type="predicted"/>
<evidence type="ECO:0000313" key="3">
    <source>
        <dbReference type="EMBL" id="SCC81950.1"/>
    </source>
</evidence>
<dbReference type="Proteomes" id="UP000050497">
    <property type="component" value="Unassembled WGS sequence"/>
</dbReference>
<name>A0A0P8BP68_9HYPH</name>
<dbReference type="OrthoDB" id="8005693at2"/>
<dbReference type="Proteomes" id="UP000182800">
    <property type="component" value="Unassembled WGS sequence"/>
</dbReference>
<keyword evidence="2" id="KW-0282">Flagellum</keyword>
<protein>
    <submittedName>
        <fullName evidence="2">Class II flagellar assembly regulator</fullName>
    </submittedName>
</protein>
<accession>A0A0P8BP68</accession>
<dbReference type="Pfam" id="PF10768">
    <property type="entry name" value="FliX"/>
    <property type="match status" value="1"/>
</dbReference>
<dbReference type="STRING" id="1653334.GA0071312_2923"/>
<dbReference type="RefSeq" id="WP_074445539.1">
    <property type="nucleotide sequence ID" value="NZ_FMBM01000002.1"/>
</dbReference>
<gene>
    <name evidence="3" type="ORF">GA0071312_2923</name>
    <name evidence="2" type="ORF">HLUCCO17_07110</name>
</gene>
<keyword evidence="2" id="KW-0969">Cilium</keyword>
<dbReference type="GO" id="GO:0044781">
    <property type="term" value="P:bacterial-type flagellum organization"/>
    <property type="evidence" value="ECO:0007669"/>
    <property type="project" value="InterPro"/>
</dbReference>
<dbReference type="EMBL" id="LJSX01000008">
    <property type="protein sequence ID" value="KPQ11400.1"/>
    <property type="molecule type" value="Genomic_DNA"/>
</dbReference>
<comment type="caution">
    <text evidence="2">The sequence shown here is derived from an EMBL/GenBank/DDBJ whole genome shotgun (WGS) entry which is preliminary data.</text>
</comment>
<keyword evidence="2" id="KW-0966">Cell projection</keyword>
<reference evidence="3 5" key="2">
    <citation type="submission" date="2016-08" db="EMBL/GenBank/DDBJ databases">
        <authorList>
            <person name="Varghese N."/>
            <person name="Submissions Spin"/>
        </authorList>
    </citation>
    <scope>NUCLEOTIDE SEQUENCE [LARGE SCALE GENOMIC DNA]</scope>
    <source>
        <strain evidence="3 5">HL-109</strain>
    </source>
</reference>
<reference evidence="2 4" key="1">
    <citation type="submission" date="2015-09" db="EMBL/GenBank/DDBJ databases">
        <title>Identification and resolution of microdiversity through metagenomic sequencing of parallel consortia.</title>
        <authorList>
            <person name="Nelson W.C."/>
            <person name="Romine M.F."/>
            <person name="Lindemann S.R."/>
        </authorList>
    </citation>
    <scope>NUCLEOTIDE SEQUENCE [LARGE SCALE GENOMIC DNA]</scope>
    <source>
        <strain evidence="2">HL-109</strain>
    </source>
</reference>
<evidence type="ECO:0000313" key="2">
    <source>
        <dbReference type="EMBL" id="KPQ11400.1"/>
    </source>
</evidence>
<keyword evidence="5" id="KW-1185">Reference proteome</keyword>
<evidence type="ECO:0000313" key="5">
    <source>
        <dbReference type="Proteomes" id="UP000182800"/>
    </source>
</evidence>
<dbReference type="EMBL" id="FMBM01000002">
    <property type="protein sequence ID" value="SCC81950.1"/>
    <property type="molecule type" value="Genomic_DNA"/>
</dbReference>
<feature type="region of interest" description="Disordered" evidence="1">
    <location>
        <begin position="1"/>
        <end position="46"/>
    </location>
</feature>
<dbReference type="AlphaFoldDB" id="A0A0P8BP68"/>
<organism evidence="2 4">
    <name type="scientific">Saliniramus fredricksonii</name>
    <dbReference type="NCBI Taxonomy" id="1653334"/>
    <lineage>
        <taxon>Bacteria</taxon>
        <taxon>Pseudomonadati</taxon>
        <taxon>Pseudomonadota</taxon>
        <taxon>Alphaproteobacteria</taxon>
        <taxon>Hyphomicrobiales</taxon>
        <taxon>Salinarimonadaceae</taxon>
        <taxon>Saliniramus</taxon>
    </lineage>
</organism>
<evidence type="ECO:0000256" key="1">
    <source>
        <dbReference type="SAM" id="MobiDB-lite"/>
    </source>
</evidence>
<feature type="compositionally biased region" description="Low complexity" evidence="1">
    <location>
        <begin position="7"/>
        <end position="46"/>
    </location>
</feature>
<evidence type="ECO:0000313" key="4">
    <source>
        <dbReference type="Proteomes" id="UP000050497"/>
    </source>
</evidence>
<dbReference type="InterPro" id="IPR019704">
    <property type="entry name" value="Flagellar_assmbl_FliX_class2"/>
</dbReference>
<sequence length="151" mass="15914">MRIDPKTTASPIAAAAARRRTSGSSFAVSDASDARPAASAASAAPVGSLDALLALQEESDEGERRRKAARRGHDILDSLDRLKAALLSGKVPARDLQTIVARLSERNTFSGDPRLDEIIAHIELRAKVELAKLGAESEAAKTGSGPYQQRG</sequence>